<dbReference type="KEGG" id="ark:D6B99_02310"/>
<dbReference type="InterPro" id="IPR006439">
    <property type="entry name" value="HAD-SF_hydro_IA"/>
</dbReference>
<dbReference type="InterPro" id="IPR041492">
    <property type="entry name" value="HAD_2"/>
</dbReference>
<organism evidence="1 2">
    <name type="scientific">Arachidicoccus soli</name>
    <dbReference type="NCBI Taxonomy" id="2341117"/>
    <lineage>
        <taxon>Bacteria</taxon>
        <taxon>Pseudomonadati</taxon>
        <taxon>Bacteroidota</taxon>
        <taxon>Chitinophagia</taxon>
        <taxon>Chitinophagales</taxon>
        <taxon>Chitinophagaceae</taxon>
        <taxon>Arachidicoccus</taxon>
    </lineage>
</organism>
<dbReference type="PANTHER" id="PTHR47478:SF1">
    <property type="entry name" value="PYRIMIDINE 5'-NUCLEOTIDASE YJJG"/>
    <property type="match status" value="1"/>
</dbReference>
<dbReference type="OrthoDB" id="9802350at2"/>
<dbReference type="EMBL" id="CP032489">
    <property type="protein sequence ID" value="AYD46552.1"/>
    <property type="molecule type" value="Genomic_DNA"/>
</dbReference>
<dbReference type="PRINTS" id="PR00413">
    <property type="entry name" value="HADHALOGNASE"/>
</dbReference>
<protein>
    <submittedName>
        <fullName evidence="1">Noncanonical pyrimidine nucleotidase, YjjG family</fullName>
    </submittedName>
</protein>
<dbReference type="RefSeq" id="WP_119984696.1">
    <property type="nucleotide sequence ID" value="NZ_CP032489.1"/>
</dbReference>
<dbReference type="Pfam" id="PF13419">
    <property type="entry name" value="HAD_2"/>
    <property type="match status" value="1"/>
</dbReference>
<dbReference type="InterPro" id="IPR036412">
    <property type="entry name" value="HAD-like_sf"/>
</dbReference>
<reference evidence="1 2" key="1">
    <citation type="submission" date="2018-09" db="EMBL/GenBank/DDBJ databases">
        <title>Arachidicoccus sp. nov., a bacterium isolated from soil.</title>
        <authorList>
            <person name="Weon H.-Y."/>
            <person name="Kwon S.-W."/>
            <person name="Lee S.A."/>
        </authorList>
    </citation>
    <scope>NUCLEOTIDE SEQUENCE [LARGE SCALE GENOMIC DNA]</scope>
    <source>
        <strain evidence="1 2">KIS59-12</strain>
    </source>
</reference>
<dbReference type="PANTHER" id="PTHR47478">
    <property type="match status" value="1"/>
</dbReference>
<dbReference type="Gene3D" id="3.40.50.1000">
    <property type="entry name" value="HAD superfamily/HAD-like"/>
    <property type="match status" value="1"/>
</dbReference>
<proteinExistence type="predicted"/>
<dbReference type="SUPFAM" id="SSF56784">
    <property type="entry name" value="HAD-like"/>
    <property type="match status" value="1"/>
</dbReference>
<dbReference type="NCBIfam" id="TIGR02254">
    <property type="entry name" value="YjjG_YfnB"/>
    <property type="match status" value="1"/>
</dbReference>
<name>A0A386HLL1_9BACT</name>
<dbReference type="InterPro" id="IPR011951">
    <property type="entry name" value="HAD-SF_hydro_IA_YjjG/PynA"/>
</dbReference>
<evidence type="ECO:0000313" key="1">
    <source>
        <dbReference type="EMBL" id="AYD46552.1"/>
    </source>
</evidence>
<dbReference type="SFLD" id="SFLDG01129">
    <property type="entry name" value="C1.5:_HAD__Beta-PGM__Phosphata"/>
    <property type="match status" value="1"/>
</dbReference>
<dbReference type="InterPro" id="IPR023198">
    <property type="entry name" value="PGP-like_dom2"/>
</dbReference>
<dbReference type="SFLD" id="SFLDG01135">
    <property type="entry name" value="C1.5.6:_HAD__Beta-PGM__Phospha"/>
    <property type="match status" value="1"/>
</dbReference>
<dbReference type="NCBIfam" id="TIGR01549">
    <property type="entry name" value="HAD-SF-IA-v1"/>
    <property type="match status" value="1"/>
</dbReference>
<dbReference type="InterPro" id="IPR023214">
    <property type="entry name" value="HAD_sf"/>
</dbReference>
<dbReference type="InterPro" id="IPR052550">
    <property type="entry name" value="Pyrimidine_5'-ntase_YjjG"/>
</dbReference>
<gene>
    <name evidence="1" type="ORF">D6B99_02310</name>
</gene>
<dbReference type="AlphaFoldDB" id="A0A386HLL1"/>
<dbReference type="SFLD" id="SFLDS00003">
    <property type="entry name" value="Haloacid_Dehalogenase"/>
    <property type="match status" value="1"/>
</dbReference>
<evidence type="ECO:0000313" key="2">
    <source>
        <dbReference type="Proteomes" id="UP000266118"/>
    </source>
</evidence>
<dbReference type="GO" id="GO:0008253">
    <property type="term" value="F:5'-nucleotidase activity"/>
    <property type="evidence" value="ECO:0007669"/>
    <property type="project" value="InterPro"/>
</dbReference>
<sequence>MKQYEHLFFDLDHTIWDFETNAKDSLEEVFLSYELQNIGVENFDLFYEKYSIHNHRLWDRYTKGFIKQEELKWKRMWLTMLDFKIANEPLARKISDVFLEKLPTKKKVFPYTFEILHYLKNKNYQLHLITNGFEFTQHQKLKNAGLTDFFQEVITSEGSGSLKPHKEIFSFALAKTKAPLNKSIMIGDNLEADIKGAKDFGMDTIFVNHIKVQASIIPTFTIMHLQELENIL</sequence>
<keyword evidence="2" id="KW-1185">Reference proteome</keyword>
<accession>A0A386HLL1</accession>
<dbReference type="Proteomes" id="UP000266118">
    <property type="component" value="Chromosome"/>
</dbReference>
<dbReference type="Gene3D" id="1.10.150.240">
    <property type="entry name" value="Putative phosphatase, domain 2"/>
    <property type="match status" value="1"/>
</dbReference>